<feature type="chain" id="PRO_5002164849" description="Secreted protein NIS1" evidence="1">
    <location>
        <begin position="20"/>
        <end position="131"/>
    </location>
</feature>
<dbReference type="Pfam" id="PF19271">
    <property type="entry name" value="Nis1"/>
    <property type="match status" value="1"/>
</dbReference>
<organism evidence="2 3">
    <name type="scientific">Oidiodendron maius (strain Zn)</name>
    <dbReference type="NCBI Taxonomy" id="913774"/>
    <lineage>
        <taxon>Eukaryota</taxon>
        <taxon>Fungi</taxon>
        <taxon>Dikarya</taxon>
        <taxon>Ascomycota</taxon>
        <taxon>Pezizomycotina</taxon>
        <taxon>Leotiomycetes</taxon>
        <taxon>Leotiomycetes incertae sedis</taxon>
        <taxon>Myxotrichaceae</taxon>
        <taxon>Oidiodendron</taxon>
    </lineage>
</organism>
<dbReference type="OrthoDB" id="3913322at2759"/>
<reference evidence="2 3" key="1">
    <citation type="submission" date="2014-04" db="EMBL/GenBank/DDBJ databases">
        <authorList>
            <consortium name="DOE Joint Genome Institute"/>
            <person name="Kuo A."/>
            <person name="Martino E."/>
            <person name="Perotto S."/>
            <person name="Kohler A."/>
            <person name="Nagy L.G."/>
            <person name="Floudas D."/>
            <person name="Copeland A."/>
            <person name="Barry K.W."/>
            <person name="Cichocki N."/>
            <person name="Veneault-Fourrey C."/>
            <person name="LaButti K."/>
            <person name="Lindquist E.A."/>
            <person name="Lipzen A."/>
            <person name="Lundell T."/>
            <person name="Morin E."/>
            <person name="Murat C."/>
            <person name="Sun H."/>
            <person name="Tunlid A."/>
            <person name="Henrissat B."/>
            <person name="Grigoriev I.V."/>
            <person name="Hibbett D.S."/>
            <person name="Martin F."/>
            <person name="Nordberg H.P."/>
            <person name="Cantor M.N."/>
            <person name="Hua S.X."/>
        </authorList>
    </citation>
    <scope>NUCLEOTIDE SEQUENCE [LARGE SCALE GENOMIC DNA]</scope>
    <source>
        <strain evidence="2 3">Zn</strain>
    </source>
</reference>
<evidence type="ECO:0000313" key="2">
    <source>
        <dbReference type="EMBL" id="KIM97814.1"/>
    </source>
</evidence>
<dbReference type="HOGENOM" id="CLU_138726_0_0_1"/>
<evidence type="ECO:0008006" key="4">
    <source>
        <dbReference type="Google" id="ProtNLM"/>
    </source>
</evidence>
<gene>
    <name evidence="2" type="ORF">OIDMADRAFT_182184</name>
</gene>
<accession>A0A0C3H353</accession>
<evidence type="ECO:0000256" key="1">
    <source>
        <dbReference type="SAM" id="SignalP"/>
    </source>
</evidence>
<evidence type="ECO:0000313" key="3">
    <source>
        <dbReference type="Proteomes" id="UP000054321"/>
    </source>
</evidence>
<feature type="signal peptide" evidence="1">
    <location>
        <begin position="1"/>
        <end position="19"/>
    </location>
</feature>
<proteinExistence type="predicted"/>
<keyword evidence="3" id="KW-1185">Reference proteome</keyword>
<reference evidence="3" key="2">
    <citation type="submission" date="2015-01" db="EMBL/GenBank/DDBJ databases">
        <title>Evolutionary Origins and Diversification of the Mycorrhizal Mutualists.</title>
        <authorList>
            <consortium name="DOE Joint Genome Institute"/>
            <consortium name="Mycorrhizal Genomics Consortium"/>
            <person name="Kohler A."/>
            <person name="Kuo A."/>
            <person name="Nagy L.G."/>
            <person name="Floudas D."/>
            <person name="Copeland A."/>
            <person name="Barry K.W."/>
            <person name="Cichocki N."/>
            <person name="Veneault-Fourrey C."/>
            <person name="LaButti K."/>
            <person name="Lindquist E.A."/>
            <person name="Lipzen A."/>
            <person name="Lundell T."/>
            <person name="Morin E."/>
            <person name="Murat C."/>
            <person name="Riley R."/>
            <person name="Ohm R."/>
            <person name="Sun H."/>
            <person name="Tunlid A."/>
            <person name="Henrissat B."/>
            <person name="Grigoriev I.V."/>
            <person name="Hibbett D.S."/>
            <person name="Martin F."/>
        </authorList>
    </citation>
    <scope>NUCLEOTIDE SEQUENCE [LARGE SCALE GENOMIC DNA]</scope>
    <source>
        <strain evidence="3">Zn</strain>
    </source>
</reference>
<protein>
    <recommendedName>
        <fullName evidence="4">Secreted protein NIS1</fullName>
    </recommendedName>
</protein>
<dbReference type="InParanoid" id="A0A0C3H353"/>
<sequence>MQFTATVLPLLALALPASAIVSGVTAPSSVTAGETFILTLDTADYIQAVYDVSVAFGIASGVGYQGALGEVFASAYLGPQLSNILNPIQFTVSVDASTPKGESIIAASVTSLYGLAAEPVINTFNTTVTVV</sequence>
<name>A0A0C3H353_OIDMZ</name>
<dbReference type="Proteomes" id="UP000054321">
    <property type="component" value="Unassembled WGS sequence"/>
</dbReference>
<dbReference type="EMBL" id="KN832881">
    <property type="protein sequence ID" value="KIM97814.1"/>
    <property type="molecule type" value="Genomic_DNA"/>
</dbReference>
<keyword evidence="1" id="KW-0732">Signal</keyword>
<dbReference type="InterPro" id="IPR045469">
    <property type="entry name" value="Nis1"/>
</dbReference>
<dbReference type="AlphaFoldDB" id="A0A0C3H353"/>